<feature type="compositionally biased region" description="Basic residues" evidence="1">
    <location>
        <begin position="1"/>
        <end position="10"/>
    </location>
</feature>
<sequence>MGPEKKKRSQPRLPLSDLESTDEGKEVASQGPQGELLSDSRTAAAAPIQREKRRSEIYDEPVDAGEVAVVRTGSTTVEGSGSVAVTGINYGQIHISTFPIAEQESLDLARKIFRESLQDRDAFISRFLQQALRQAGMTFTLSVIFMAIGGALVLFAGVMAIVNAESTQTTDYLLLAAGLGGLVVGAAGAAFARRADASRKHLAAQADAMHEQLLGERKFVQAAELLAGIKDPDLNDQTRIALALKLLGADPPAHWSSVSPRGTNGGSQ</sequence>
<evidence type="ECO:0000259" key="3">
    <source>
        <dbReference type="Pfam" id="PF20712"/>
    </source>
</evidence>
<keyword evidence="2" id="KW-0812">Transmembrane</keyword>
<dbReference type="Pfam" id="PF20712">
    <property type="entry name" value="CyanoTRADDas_TM"/>
    <property type="match status" value="1"/>
</dbReference>
<keyword evidence="5" id="KW-1185">Reference proteome</keyword>
<protein>
    <recommendedName>
        <fullName evidence="3">Cyanobacterial TRADD-N associated 2 transmembrane domain-containing protein</fullName>
    </recommendedName>
</protein>
<dbReference type="Proteomes" id="UP000198688">
    <property type="component" value="Chromosome I"/>
</dbReference>
<name>A0A1H1ZVZ7_9ACTN</name>
<keyword evidence="2" id="KW-0472">Membrane</keyword>
<dbReference type="AlphaFoldDB" id="A0A1H1ZVZ7"/>
<evidence type="ECO:0000313" key="5">
    <source>
        <dbReference type="Proteomes" id="UP000198688"/>
    </source>
</evidence>
<evidence type="ECO:0000313" key="4">
    <source>
        <dbReference type="EMBL" id="SDT37898.1"/>
    </source>
</evidence>
<accession>A0A1H1ZVZ7</accession>
<feature type="transmembrane region" description="Helical" evidence="2">
    <location>
        <begin position="135"/>
        <end position="160"/>
    </location>
</feature>
<dbReference type="EMBL" id="LT629758">
    <property type="protein sequence ID" value="SDT37898.1"/>
    <property type="molecule type" value="Genomic_DNA"/>
</dbReference>
<reference evidence="4 5" key="1">
    <citation type="submission" date="2016-10" db="EMBL/GenBank/DDBJ databases">
        <authorList>
            <person name="de Groot N.N."/>
        </authorList>
    </citation>
    <scope>NUCLEOTIDE SEQUENCE [LARGE SCALE GENOMIC DNA]</scope>
    <source>
        <strain evidence="4 5">DSM 43941</strain>
    </source>
</reference>
<dbReference type="OrthoDB" id="4190632at2"/>
<keyword evidence="2" id="KW-1133">Transmembrane helix</keyword>
<evidence type="ECO:0000256" key="2">
    <source>
        <dbReference type="SAM" id="Phobius"/>
    </source>
</evidence>
<feature type="transmembrane region" description="Helical" evidence="2">
    <location>
        <begin position="172"/>
        <end position="192"/>
    </location>
</feature>
<dbReference type="InterPro" id="IPR048567">
    <property type="entry name" value="CyanoTRADDas_TM"/>
</dbReference>
<feature type="region of interest" description="Disordered" evidence="1">
    <location>
        <begin position="1"/>
        <end position="56"/>
    </location>
</feature>
<dbReference type="RefSeq" id="WP_157751653.1">
    <property type="nucleotide sequence ID" value="NZ_BOMJ01000010.1"/>
</dbReference>
<gene>
    <name evidence="4" type="ORF">SAMN04489716_3528</name>
</gene>
<feature type="domain" description="Cyanobacterial TRADD-N associated 2 transmembrane" evidence="3">
    <location>
        <begin position="130"/>
        <end position="202"/>
    </location>
</feature>
<proteinExistence type="predicted"/>
<evidence type="ECO:0000256" key="1">
    <source>
        <dbReference type="SAM" id="MobiDB-lite"/>
    </source>
</evidence>
<organism evidence="4 5">
    <name type="scientific">Actinoplanes derwentensis</name>
    <dbReference type="NCBI Taxonomy" id="113562"/>
    <lineage>
        <taxon>Bacteria</taxon>
        <taxon>Bacillati</taxon>
        <taxon>Actinomycetota</taxon>
        <taxon>Actinomycetes</taxon>
        <taxon>Micromonosporales</taxon>
        <taxon>Micromonosporaceae</taxon>
        <taxon>Actinoplanes</taxon>
    </lineage>
</organism>